<evidence type="ECO:0000256" key="1">
    <source>
        <dbReference type="SAM" id="Phobius"/>
    </source>
</evidence>
<accession>A0A076PQV0</accession>
<keyword evidence="1" id="KW-1133">Transmembrane helix</keyword>
<feature type="transmembrane region" description="Helical" evidence="1">
    <location>
        <begin position="50"/>
        <end position="71"/>
    </location>
</feature>
<dbReference type="AlphaFoldDB" id="A0A076PQV0"/>
<keyword evidence="1" id="KW-0812">Transmembrane</keyword>
<reference evidence="2 3" key="1">
    <citation type="journal article" date="2014" name="Genome Announc.">
        <title>Complete Genome Sequence of Polychlorinated Biphenyl Degrader Comamonas testosteroni TK102 (NBRC 109938).</title>
        <authorList>
            <person name="Fukuda K."/>
            <person name="Hosoyama A."/>
            <person name="Tsuchikane K."/>
            <person name="Ohji S."/>
            <person name="Yamazoe A."/>
            <person name="Fujita N."/>
            <person name="Shintani M."/>
            <person name="Kimbara K."/>
        </authorList>
    </citation>
    <scope>NUCLEOTIDE SEQUENCE [LARGE SCALE GENOMIC DNA]</scope>
    <source>
        <strain evidence="2">TK102</strain>
    </source>
</reference>
<dbReference type="HOGENOM" id="CLU_086894_0_0_4"/>
<dbReference type="Proteomes" id="UP000028782">
    <property type="component" value="Chromosome"/>
</dbReference>
<name>A0A076PQV0_COMTE</name>
<protein>
    <submittedName>
        <fullName evidence="2">Uncharacterized protein</fullName>
    </submittedName>
</protein>
<organism evidence="2 3">
    <name type="scientific">Comamonas testosteroni TK102</name>
    <dbReference type="NCBI Taxonomy" id="1392005"/>
    <lineage>
        <taxon>Bacteria</taxon>
        <taxon>Pseudomonadati</taxon>
        <taxon>Pseudomonadota</taxon>
        <taxon>Betaproteobacteria</taxon>
        <taxon>Burkholderiales</taxon>
        <taxon>Comamonadaceae</taxon>
        <taxon>Comamonas</taxon>
    </lineage>
</organism>
<dbReference type="KEGG" id="ctes:O987_20070"/>
<evidence type="ECO:0000313" key="3">
    <source>
        <dbReference type="Proteomes" id="UP000028782"/>
    </source>
</evidence>
<feature type="transmembrane region" description="Helical" evidence="1">
    <location>
        <begin position="12"/>
        <end position="30"/>
    </location>
</feature>
<evidence type="ECO:0000313" key="2">
    <source>
        <dbReference type="EMBL" id="AIJ48108.1"/>
    </source>
</evidence>
<dbReference type="EMBL" id="CP006704">
    <property type="protein sequence ID" value="AIJ48108.1"/>
    <property type="molecule type" value="Genomic_DNA"/>
</dbReference>
<proteinExistence type="predicted"/>
<sequence length="272" mass="30477">MIPGPLFTLPMLLLLLAPLVAAGLSLWLLLHGLFWWQRHRRTPASGRPPFWHWPVVMVAILALAGDLWGLVLARKLVQIEEAVTLRAHYRESRQRFVLPEDFRYGEQLFPKGTLINRYDAFDNGERQRPLGLRGLSAARFAQPVPIAGAWVSAIGNQTVELARDQRLGPVFHFDPNAEQGYGDWVIDPKRPYLECREGDIASLHVPLIDYDIQAEFLVGAPDGPEARYRPSQWGFIDCQAGKPAIEVQPAYDGPAPPGAQLPVWGTLIPNED</sequence>
<keyword evidence="1" id="KW-0472">Membrane</keyword>
<gene>
    <name evidence="2" type="ORF">O987_20070</name>
</gene>